<name>A0ABC8UJ06_9AQUA</name>
<evidence type="ECO:0000313" key="3">
    <source>
        <dbReference type="Proteomes" id="UP001642360"/>
    </source>
</evidence>
<comment type="caution">
    <text evidence="2">The sequence shown here is derived from an EMBL/GenBank/DDBJ whole genome shotgun (WGS) entry which is preliminary data.</text>
</comment>
<organism evidence="2 3">
    <name type="scientific">Ilex paraguariensis</name>
    <name type="common">yerba mate</name>
    <dbReference type="NCBI Taxonomy" id="185542"/>
    <lineage>
        <taxon>Eukaryota</taxon>
        <taxon>Viridiplantae</taxon>
        <taxon>Streptophyta</taxon>
        <taxon>Embryophyta</taxon>
        <taxon>Tracheophyta</taxon>
        <taxon>Spermatophyta</taxon>
        <taxon>Magnoliopsida</taxon>
        <taxon>eudicotyledons</taxon>
        <taxon>Gunneridae</taxon>
        <taxon>Pentapetalae</taxon>
        <taxon>asterids</taxon>
        <taxon>campanulids</taxon>
        <taxon>Aquifoliales</taxon>
        <taxon>Aquifoliaceae</taxon>
        <taxon>Ilex</taxon>
    </lineage>
</organism>
<proteinExistence type="predicted"/>
<keyword evidence="3" id="KW-1185">Reference proteome</keyword>
<reference evidence="2 3" key="1">
    <citation type="submission" date="2024-02" db="EMBL/GenBank/DDBJ databases">
        <authorList>
            <person name="Vignale AGUSTIN F."/>
            <person name="Sosa J E."/>
            <person name="Modenutti C."/>
        </authorList>
    </citation>
    <scope>NUCLEOTIDE SEQUENCE [LARGE SCALE GENOMIC DNA]</scope>
</reference>
<protein>
    <submittedName>
        <fullName evidence="2">Uncharacterized protein</fullName>
    </submittedName>
</protein>
<dbReference type="EMBL" id="CAUOFW020007913">
    <property type="protein sequence ID" value="CAK9181023.1"/>
    <property type="molecule type" value="Genomic_DNA"/>
</dbReference>
<feature type="region of interest" description="Disordered" evidence="1">
    <location>
        <begin position="60"/>
        <end position="118"/>
    </location>
</feature>
<dbReference type="Proteomes" id="UP001642360">
    <property type="component" value="Unassembled WGS sequence"/>
</dbReference>
<feature type="compositionally biased region" description="Basic residues" evidence="1">
    <location>
        <begin position="109"/>
        <end position="118"/>
    </location>
</feature>
<evidence type="ECO:0000313" key="2">
    <source>
        <dbReference type="EMBL" id="CAK9181023.1"/>
    </source>
</evidence>
<dbReference type="AlphaFoldDB" id="A0ABC8UJ06"/>
<feature type="compositionally biased region" description="Basic and acidic residues" evidence="1">
    <location>
        <begin position="69"/>
        <end position="87"/>
    </location>
</feature>
<accession>A0ABC8UJ06</accession>
<feature type="compositionally biased region" description="Basic and acidic residues" evidence="1">
    <location>
        <begin position="96"/>
        <end position="108"/>
    </location>
</feature>
<sequence>MKVWRSLNLQCSEKLSEQSAVQMCSNNLLPKIATFVGMIEAQSFDALVSKACNVERQIARQRSLPQKSRMTEKKKFDNKKQIKKDEAMPTFVNVNKKKENGKGKEVPKMGKKLPKIPL</sequence>
<gene>
    <name evidence="2" type="ORF">ILEXP_LOCUS51059</name>
</gene>
<evidence type="ECO:0000256" key="1">
    <source>
        <dbReference type="SAM" id="MobiDB-lite"/>
    </source>
</evidence>